<dbReference type="EMBL" id="WJQU01000003">
    <property type="protein sequence ID" value="KAJ6638533.1"/>
    <property type="molecule type" value="Genomic_DNA"/>
</dbReference>
<dbReference type="GO" id="GO:0003713">
    <property type="term" value="F:transcription coactivator activity"/>
    <property type="evidence" value="ECO:0007669"/>
    <property type="project" value="InterPro"/>
</dbReference>
<dbReference type="PRINTS" id="PR02028">
    <property type="entry name" value="CMYCBINDINGP"/>
</dbReference>
<keyword evidence="7" id="KW-1185">Reference proteome</keyword>
<dbReference type="InterPro" id="IPR026060">
    <property type="entry name" value="AMY1"/>
</dbReference>
<accession>A0A9Q0S018</accession>
<evidence type="ECO:0000256" key="5">
    <source>
        <dbReference type="SAM" id="MobiDB-lite"/>
    </source>
</evidence>
<feature type="compositionally biased region" description="Basic and acidic residues" evidence="5">
    <location>
        <begin position="139"/>
        <end position="154"/>
    </location>
</feature>
<evidence type="ECO:0000256" key="3">
    <source>
        <dbReference type="ARBA" id="ARBA00023242"/>
    </source>
</evidence>
<evidence type="ECO:0000256" key="1">
    <source>
        <dbReference type="ARBA" id="ARBA00004123"/>
    </source>
</evidence>
<evidence type="ECO:0000256" key="2">
    <source>
        <dbReference type="ARBA" id="ARBA00009389"/>
    </source>
</evidence>
<feature type="compositionally biased region" description="Basic and acidic residues" evidence="5">
    <location>
        <begin position="163"/>
        <end position="183"/>
    </location>
</feature>
<dbReference type="Proteomes" id="UP001151699">
    <property type="component" value="Chromosome X"/>
</dbReference>
<feature type="region of interest" description="Disordered" evidence="5">
    <location>
        <begin position="113"/>
        <end position="193"/>
    </location>
</feature>
<sequence length="193" mass="21462">MAFKPIDNKRDQFRKYLEATGVIEVLSKSITKLMESPEKPESPVAFIRQNMGLTQKELDEIEFLKEEVESYKKQVKDLKNEIAGLKSERQDIKDNISNEVVADASVKDEMISEISAEKQTDGESKKIEDVQPTQVSAKVVDDDQKVDVSNDSKADVSTVVDATDAKIEPIESKPEEIKTDDKSAVGAATPTDK</sequence>
<gene>
    <name evidence="6" type="primary">MYCBP</name>
    <name evidence="6" type="ORF">Bhyg_11269</name>
</gene>
<dbReference type="PANTHER" id="PTHR13168">
    <property type="entry name" value="ASSOCIATE OF C-MYC AMY-1"/>
    <property type="match status" value="1"/>
</dbReference>
<dbReference type="SUPFAM" id="SSF58026">
    <property type="entry name" value="Delta-sleep-inducing peptide immunoreactive peptide"/>
    <property type="match status" value="1"/>
</dbReference>
<reference evidence="6" key="1">
    <citation type="submission" date="2022-07" db="EMBL/GenBank/DDBJ databases">
        <authorList>
            <person name="Trinca V."/>
            <person name="Uliana J.V.C."/>
            <person name="Torres T.T."/>
            <person name="Ward R.J."/>
            <person name="Monesi N."/>
        </authorList>
    </citation>
    <scope>NUCLEOTIDE SEQUENCE</scope>
    <source>
        <strain evidence="6">HSMRA1968</strain>
        <tissue evidence="6">Whole embryos</tissue>
    </source>
</reference>
<comment type="caution">
    <text evidence="6">The sequence shown here is derived from an EMBL/GenBank/DDBJ whole genome shotgun (WGS) entry which is preliminary data.</text>
</comment>
<evidence type="ECO:0000256" key="4">
    <source>
        <dbReference type="SAM" id="Coils"/>
    </source>
</evidence>
<evidence type="ECO:0000313" key="7">
    <source>
        <dbReference type="Proteomes" id="UP001151699"/>
    </source>
</evidence>
<protein>
    <submittedName>
        <fullName evidence="6">c-Myc-binding protein</fullName>
    </submittedName>
</protein>
<proteinExistence type="inferred from homology"/>
<keyword evidence="3" id="KW-0539">Nucleus</keyword>
<dbReference type="GO" id="GO:0005634">
    <property type="term" value="C:nucleus"/>
    <property type="evidence" value="ECO:0007669"/>
    <property type="project" value="UniProtKB-SubCell"/>
</dbReference>
<organism evidence="6 7">
    <name type="scientific">Pseudolycoriella hygida</name>
    <dbReference type="NCBI Taxonomy" id="35572"/>
    <lineage>
        <taxon>Eukaryota</taxon>
        <taxon>Metazoa</taxon>
        <taxon>Ecdysozoa</taxon>
        <taxon>Arthropoda</taxon>
        <taxon>Hexapoda</taxon>
        <taxon>Insecta</taxon>
        <taxon>Pterygota</taxon>
        <taxon>Neoptera</taxon>
        <taxon>Endopterygota</taxon>
        <taxon>Diptera</taxon>
        <taxon>Nematocera</taxon>
        <taxon>Sciaroidea</taxon>
        <taxon>Sciaridae</taxon>
        <taxon>Pseudolycoriella</taxon>
    </lineage>
</organism>
<feature type="coiled-coil region" evidence="4">
    <location>
        <begin position="54"/>
        <end position="95"/>
    </location>
</feature>
<feature type="compositionally biased region" description="Basic and acidic residues" evidence="5">
    <location>
        <begin position="113"/>
        <end position="129"/>
    </location>
</feature>
<name>A0A9Q0S018_9DIPT</name>
<evidence type="ECO:0000313" key="6">
    <source>
        <dbReference type="EMBL" id="KAJ6638533.1"/>
    </source>
</evidence>
<dbReference type="AlphaFoldDB" id="A0A9Q0S018"/>
<comment type="subcellular location">
    <subcellularLocation>
        <location evidence="1">Nucleus</location>
    </subcellularLocation>
</comment>
<dbReference type="OrthoDB" id="524165at2759"/>
<comment type="similarity">
    <text evidence="2">Belongs to the AMY1 family.</text>
</comment>
<keyword evidence="4" id="KW-0175">Coiled coil</keyword>
<dbReference type="PANTHER" id="PTHR13168:SF0">
    <property type="entry name" value="C-MYC-BINDING PROTEIN"/>
    <property type="match status" value="1"/>
</dbReference>